<dbReference type="Proteomes" id="UP001592581">
    <property type="component" value="Unassembled WGS sequence"/>
</dbReference>
<evidence type="ECO:0000313" key="4">
    <source>
        <dbReference type="EMBL" id="MFC1439066.1"/>
    </source>
</evidence>
<feature type="domain" description="HIRAN" evidence="3">
    <location>
        <begin position="54"/>
        <end position="153"/>
    </location>
</feature>
<dbReference type="RefSeq" id="WP_380564578.1">
    <property type="nucleotide sequence ID" value="NZ_JBEUKS010000004.1"/>
</dbReference>
<keyword evidence="1" id="KW-0479">Metal-binding</keyword>
<name>A0ABV6XLC5_9ACTN</name>
<dbReference type="Pfam" id="PF08797">
    <property type="entry name" value="HIRAN"/>
    <property type="match status" value="1"/>
</dbReference>
<evidence type="ECO:0000256" key="2">
    <source>
        <dbReference type="ARBA" id="ARBA00022801"/>
    </source>
</evidence>
<proteinExistence type="predicted"/>
<dbReference type="EMBL" id="JBEUKS010000004">
    <property type="protein sequence ID" value="MFC1439066.1"/>
    <property type="molecule type" value="Genomic_DNA"/>
</dbReference>
<keyword evidence="2" id="KW-0378">Hydrolase</keyword>
<reference evidence="4 5" key="1">
    <citation type="submission" date="2024-06" db="EMBL/GenBank/DDBJ databases">
        <authorList>
            <person name="Lee S.D."/>
        </authorList>
    </citation>
    <scope>NUCLEOTIDE SEQUENCE [LARGE SCALE GENOMIC DNA]</scope>
    <source>
        <strain evidence="4 5">N1-10</strain>
    </source>
</reference>
<evidence type="ECO:0000313" key="5">
    <source>
        <dbReference type="Proteomes" id="UP001592581"/>
    </source>
</evidence>
<accession>A0ABV6XLC5</accession>
<organism evidence="4 5">
    <name type="scientific">Streptacidiphilus jeojiensis</name>
    <dbReference type="NCBI Taxonomy" id="3229225"/>
    <lineage>
        <taxon>Bacteria</taxon>
        <taxon>Bacillati</taxon>
        <taxon>Actinomycetota</taxon>
        <taxon>Actinomycetes</taxon>
        <taxon>Kitasatosporales</taxon>
        <taxon>Streptomycetaceae</taxon>
        <taxon>Streptacidiphilus</taxon>
    </lineage>
</organism>
<dbReference type="SMART" id="SM00910">
    <property type="entry name" value="HIRAN"/>
    <property type="match status" value="1"/>
</dbReference>
<protein>
    <submittedName>
        <fullName evidence="4">HIRAN domain-containing protein</fullName>
    </submittedName>
</protein>
<dbReference type="Gene3D" id="3.30.70.2330">
    <property type="match status" value="1"/>
</dbReference>
<evidence type="ECO:0000256" key="1">
    <source>
        <dbReference type="ARBA" id="ARBA00022723"/>
    </source>
</evidence>
<dbReference type="InterPro" id="IPR014905">
    <property type="entry name" value="HIRAN"/>
</dbReference>
<sequence length="174" mass="19015">MYVPADGPADRFVPAVGRMPRLHLVDYQGGLRLCEDATGLLVGPTDRRLQFAGLHVDNLRGMSHYQPAARSAELSPRKMLRLVPEPENAYDPHAIAIYSAENVGPVGYVNKQKARRWSKLIADGVRLRAISLRGTRAGASCDAATVLVADPKVIDHLLSPRPVGLPVPLFLQQH</sequence>
<keyword evidence="5" id="KW-1185">Reference proteome</keyword>
<gene>
    <name evidence="4" type="ORF">ABUW04_12410</name>
</gene>
<comment type="caution">
    <text evidence="4">The sequence shown here is derived from an EMBL/GenBank/DDBJ whole genome shotgun (WGS) entry which is preliminary data.</text>
</comment>
<evidence type="ECO:0000259" key="3">
    <source>
        <dbReference type="SMART" id="SM00910"/>
    </source>
</evidence>